<evidence type="ECO:0000256" key="5">
    <source>
        <dbReference type="ARBA" id="ARBA00039879"/>
    </source>
</evidence>
<comment type="similarity">
    <text evidence="1 6 7">Belongs to the ArsC family.</text>
</comment>
<evidence type="ECO:0000256" key="1">
    <source>
        <dbReference type="ARBA" id="ARBA00007198"/>
    </source>
</evidence>
<dbReference type="EMBL" id="QGLF01000001">
    <property type="protein sequence ID" value="PWR23465.1"/>
    <property type="molecule type" value="Genomic_DNA"/>
</dbReference>
<dbReference type="CDD" id="cd03034">
    <property type="entry name" value="ArsC_ArsC"/>
    <property type="match status" value="1"/>
</dbReference>
<dbReference type="InterPro" id="IPR006660">
    <property type="entry name" value="Arsenate_reductase-like"/>
</dbReference>
<dbReference type="GO" id="GO:0008794">
    <property type="term" value="F:arsenate reductase (glutaredoxin) activity"/>
    <property type="evidence" value="ECO:0007669"/>
    <property type="project" value="UniProtKB-UniRule"/>
</dbReference>
<keyword evidence="9" id="KW-1185">Reference proteome</keyword>
<accession>A0A317EE24</accession>
<proteinExistence type="inferred from homology"/>
<comment type="catalytic activity">
    <reaction evidence="7">
        <text>[glutaredoxin]-dithiol + arsenate + glutathione + H(+) = glutathionyl-S-S-[glutaredoxin] + arsenite + H2O</text>
        <dbReference type="Rhea" id="RHEA:22016"/>
        <dbReference type="Rhea" id="RHEA-COMP:10729"/>
        <dbReference type="Rhea" id="RHEA-COMP:17668"/>
        <dbReference type="ChEBI" id="CHEBI:15377"/>
        <dbReference type="ChEBI" id="CHEBI:15378"/>
        <dbReference type="ChEBI" id="CHEBI:29242"/>
        <dbReference type="ChEBI" id="CHEBI:29950"/>
        <dbReference type="ChEBI" id="CHEBI:48597"/>
        <dbReference type="ChEBI" id="CHEBI:57925"/>
        <dbReference type="ChEBI" id="CHEBI:146199"/>
        <dbReference type="EC" id="1.20.4.1"/>
    </reaction>
</comment>
<evidence type="ECO:0000256" key="7">
    <source>
        <dbReference type="RuleBase" id="RU362029"/>
    </source>
</evidence>
<keyword evidence="3 7" id="KW-0560">Oxidoreductase</keyword>
<dbReference type="InterPro" id="IPR006659">
    <property type="entry name" value="Arsenate_reductase"/>
</dbReference>
<dbReference type="PROSITE" id="PS51353">
    <property type="entry name" value="ARSC"/>
    <property type="match status" value="1"/>
</dbReference>
<dbReference type="AlphaFoldDB" id="A0A317EE24"/>
<evidence type="ECO:0000256" key="6">
    <source>
        <dbReference type="PROSITE-ProRule" id="PRU01282"/>
    </source>
</evidence>
<dbReference type="PANTHER" id="PTHR30041:SF5">
    <property type="entry name" value="ARSENATE REDUCTASE-RELATED"/>
    <property type="match status" value="1"/>
</dbReference>
<keyword evidence="2" id="KW-0059">Arsenical resistance</keyword>
<name>A0A317EE24_9PROT</name>
<dbReference type="Gene3D" id="3.40.30.10">
    <property type="entry name" value="Glutaredoxin"/>
    <property type="match status" value="1"/>
</dbReference>
<evidence type="ECO:0000256" key="4">
    <source>
        <dbReference type="ARBA" id="ARBA00038969"/>
    </source>
</evidence>
<evidence type="ECO:0000256" key="3">
    <source>
        <dbReference type="ARBA" id="ARBA00023002"/>
    </source>
</evidence>
<organism evidence="8 9">
    <name type="scientific">Zavarzinia compransoris</name>
    <dbReference type="NCBI Taxonomy" id="1264899"/>
    <lineage>
        <taxon>Bacteria</taxon>
        <taxon>Pseudomonadati</taxon>
        <taxon>Pseudomonadota</taxon>
        <taxon>Alphaproteobacteria</taxon>
        <taxon>Rhodospirillales</taxon>
        <taxon>Zavarziniaceae</taxon>
        <taxon>Zavarzinia</taxon>
    </lineage>
</organism>
<comment type="caution">
    <text evidence="8">The sequence shown here is derived from an EMBL/GenBank/DDBJ whole genome shotgun (WGS) entry which is preliminary data.</text>
</comment>
<gene>
    <name evidence="8" type="primary">arsC</name>
    <name evidence="8" type="ORF">DKG75_02525</name>
</gene>
<evidence type="ECO:0000256" key="2">
    <source>
        <dbReference type="ARBA" id="ARBA00022849"/>
    </source>
</evidence>
<dbReference type="PANTHER" id="PTHR30041">
    <property type="entry name" value="ARSENATE REDUCTASE"/>
    <property type="match status" value="1"/>
</dbReference>
<dbReference type="RefSeq" id="WP_109919498.1">
    <property type="nucleotide sequence ID" value="NZ_QGLF01000001.1"/>
</dbReference>
<dbReference type="EC" id="1.20.4.1" evidence="4 7"/>
<evidence type="ECO:0000313" key="8">
    <source>
        <dbReference type="EMBL" id="PWR23465.1"/>
    </source>
</evidence>
<protein>
    <recommendedName>
        <fullName evidence="5 7">Arsenate reductase</fullName>
        <ecNumber evidence="4 7">1.20.4.1</ecNumber>
    </recommendedName>
</protein>
<dbReference type="NCBIfam" id="TIGR00014">
    <property type="entry name" value="arsC"/>
    <property type="match status" value="1"/>
</dbReference>
<reference evidence="9" key="1">
    <citation type="submission" date="2018-05" db="EMBL/GenBank/DDBJ databases">
        <title>Zavarzinia sp. HR-AS.</title>
        <authorList>
            <person name="Lee Y."/>
            <person name="Jeon C.O."/>
        </authorList>
    </citation>
    <scope>NUCLEOTIDE SEQUENCE [LARGE SCALE GENOMIC DNA]</scope>
    <source>
        <strain evidence="9">DSM 1231</strain>
    </source>
</reference>
<sequence length="113" mass="12182">MPVTLYHNPKCSTSRNTLALIREAGTEPRVIEYLKTPPTRAELAALAATKGLSARDLLRAKEPLAKELNLAGASDAAILDAIAEHPILLNRPIVTSDKGGRATRPIELVHELL</sequence>
<dbReference type="InterPro" id="IPR036249">
    <property type="entry name" value="Thioredoxin-like_sf"/>
</dbReference>
<dbReference type="GO" id="GO:0046685">
    <property type="term" value="P:response to arsenic-containing substance"/>
    <property type="evidence" value="ECO:0007669"/>
    <property type="project" value="UniProtKB-KW"/>
</dbReference>
<dbReference type="Pfam" id="PF03960">
    <property type="entry name" value="ArsC"/>
    <property type="match status" value="1"/>
</dbReference>
<dbReference type="OrthoDB" id="9790554at2"/>
<dbReference type="Proteomes" id="UP000246077">
    <property type="component" value="Unassembled WGS sequence"/>
</dbReference>
<dbReference type="SUPFAM" id="SSF52833">
    <property type="entry name" value="Thioredoxin-like"/>
    <property type="match status" value="1"/>
</dbReference>
<evidence type="ECO:0000313" key="9">
    <source>
        <dbReference type="Proteomes" id="UP000246077"/>
    </source>
</evidence>